<dbReference type="RefSeq" id="WP_098389138.1">
    <property type="nucleotide sequence ID" value="NZ_LDYE01000003.1"/>
</dbReference>
<evidence type="ECO:0008006" key="3">
    <source>
        <dbReference type="Google" id="ProtNLM"/>
    </source>
</evidence>
<dbReference type="SUPFAM" id="SSF51182">
    <property type="entry name" value="RmlC-like cupins"/>
    <property type="match status" value="1"/>
</dbReference>
<keyword evidence="2" id="KW-1185">Reference proteome</keyword>
<dbReference type="Proteomes" id="UP000221653">
    <property type="component" value="Unassembled WGS sequence"/>
</dbReference>
<gene>
    <name evidence="1" type="ORF">ATK06_1591</name>
</gene>
<proteinExistence type="predicted"/>
<name>A0A2A9DRD9_9CORY</name>
<dbReference type="AlphaFoldDB" id="A0A2A9DRD9"/>
<dbReference type="InterPro" id="IPR011051">
    <property type="entry name" value="RmlC_Cupin_sf"/>
</dbReference>
<accession>A0A2A9DRD9</accession>
<reference evidence="1 2" key="1">
    <citation type="submission" date="2017-10" db="EMBL/GenBank/DDBJ databases">
        <title>Sequencing the genomes of 1000 actinobacteria strains.</title>
        <authorList>
            <person name="Klenk H.-P."/>
        </authorList>
    </citation>
    <scope>NUCLEOTIDE SEQUENCE [LARGE SCALE GENOMIC DNA]</scope>
    <source>
        <strain evidence="1 2">DSM 20688</strain>
    </source>
</reference>
<protein>
    <recommendedName>
        <fullName evidence="3">AraC-like protein</fullName>
    </recommendedName>
</protein>
<evidence type="ECO:0000313" key="1">
    <source>
        <dbReference type="EMBL" id="PFG28480.1"/>
    </source>
</evidence>
<organism evidence="1 2">
    <name type="scientific">Corynebacterium renale</name>
    <dbReference type="NCBI Taxonomy" id="1724"/>
    <lineage>
        <taxon>Bacteria</taxon>
        <taxon>Bacillati</taxon>
        <taxon>Actinomycetota</taxon>
        <taxon>Actinomycetes</taxon>
        <taxon>Mycobacteriales</taxon>
        <taxon>Corynebacteriaceae</taxon>
        <taxon>Corynebacterium</taxon>
    </lineage>
</organism>
<evidence type="ECO:0000313" key="2">
    <source>
        <dbReference type="Proteomes" id="UP000221653"/>
    </source>
</evidence>
<comment type="caution">
    <text evidence="1">The sequence shown here is derived from an EMBL/GenBank/DDBJ whole genome shotgun (WGS) entry which is preliminary data.</text>
</comment>
<dbReference type="InterPro" id="IPR014710">
    <property type="entry name" value="RmlC-like_jellyroll"/>
</dbReference>
<dbReference type="STRING" id="1724.GCA_001044175_01102"/>
<sequence length="108" mass="11429">MHGILCNLTALDPTSSHQAGDITVHAICPGDDVPRRRRPEPTALICHRGPVTVFSTDPRGTRMEETLSSGDVYMIAPHAPFSLHCGSEATAAALIVEVATTLQPLATS</sequence>
<dbReference type="Gene3D" id="2.60.120.10">
    <property type="entry name" value="Jelly Rolls"/>
    <property type="match status" value="1"/>
</dbReference>
<dbReference type="EMBL" id="PDJF01000001">
    <property type="protein sequence ID" value="PFG28480.1"/>
    <property type="molecule type" value="Genomic_DNA"/>
</dbReference>